<dbReference type="InterPro" id="IPR045621">
    <property type="entry name" value="BPD_transp_1_N"/>
</dbReference>
<evidence type="ECO:0000256" key="7">
    <source>
        <dbReference type="RuleBase" id="RU363032"/>
    </source>
</evidence>
<dbReference type="Gene3D" id="1.10.3720.10">
    <property type="entry name" value="MetI-like"/>
    <property type="match status" value="1"/>
</dbReference>
<dbReference type="PROSITE" id="PS50928">
    <property type="entry name" value="ABC_TM1"/>
    <property type="match status" value="1"/>
</dbReference>
<dbReference type="Pfam" id="PF19300">
    <property type="entry name" value="BPD_transp_1_N"/>
    <property type="match status" value="1"/>
</dbReference>
<evidence type="ECO:0000256" key="6">
    <source>
        <dbReference type="ARBA" id="ARBA00023136"/>
    </source>
</evidence>
<comment type="subcellular location">
    <subcellularLocation>
        <location evidence="1 7">Cell membrane</location>
        <topology evidence="1 7">Multi-pass membrane protein</topology>
    </subcellularLocation>
</comment>
<evidence type="ECO:0000256" key="5">
    <source>
        <dbReference type="ARBA" id="ARBA00022989"/>
    </source>
</evidence>
<dbReference type="OrthoDB" id="24153at2"/>
<dbReference type="AlphaFoldDB" id="A0A0K9YUI4"/>
<protein>
    <submittedName>
        <fullName evidence="9 10">ABC transporter permease</fullName>
    </submittedName>
</protein>
<feature type="transmembrane region" description="Helical" evidence="7">
    <location>
        <begin position="98"/>
        <end position="120"/>
    </location>
</feature>
<feature type="transmembrane region" description="Helical" evidence="7">
    <location>
        <begin position="12"/>
        <end position="31"/>
    </location>
</feature>
<evidence type="ECO:0000256" key="4">
    <source>
        <dbReference type="ARBA" id="ARBA00022692"/>
    </source>
</evidence>
<dbReference type="InterPro" id="IPR000515">
    <property type="entry name" value="MetI-like"/>
</dbReference>
<evidence type="ECO:0000313" key="12">
    <source>
        <dbReference type="Proteomes" id="UP000319578"/>
    </source>
</evidence>
<dbReference type="Proteomes" id="UP000319578">
    <property type="component" value="Unassembled WGS sequence"/>
</dbReference>
<keyword evidence="12" id="KW-1185">Reference proteome</keyword>
<comment type="similarity">
    <text evidence="7">Belongs to the binding-protein-dependent transport system permease family.</text>
</comment>
<evidence type="ECO:0000313" key="10">
    <source>
        <dbReference type="EMBL" id="KNB72363.1"/>
    </source>
</evidence>
<feature type="transmembrane region" description="Helical" evidence="7">
    <location>
        <begin position="272"/>
        <end position="298"/>
    </location>
</feature>
<evidence type="ECO:0000256" key="1">
    <source>
        <dbReference type="ARBA" id="ARBA00004651"/>
    </source>
</evidence>
<proteinExistence type="inferred from homology"/>
<reference evidence="11" key="1">
    <citation type="submission" date="2015-07" db="EMBL/GenBank/DDBJ databases">
        <title>Genome sequencing project for genomic taxonomy and phylogenomics of Bacillus-like bacteria.</title>
        <authorList>
            <person name="Liu B."/>
            <person name="Wang J."/>
            <person name="Zhu Y."/>
            <person name="Liu G."/>
            <person name="Chen Q."/>
            <person name="Chen Z."/>
            <person name="Lan J."/>
            <person name="Che J."/>
            <person name="Ge C."/>
            <person name="Shi H."/>
            <person name="Pan Z."/>
            <person name="Liu X."/>
        </authorList>
    </citation>
    <scope>NUCLEOTIDE SEQUENCE [LARGE SCALE GENOMIC DNA]</scope>
    <source>
        <strain evidence="11">DSM 9887</strain>
    </source>
</reference>
<organism evidence="10 11">
    <name type="scientific">Brevibacillus reuszeri</name>
    <dbReference type="NCBI Taxonomy" id="54915"/>
    <lineage>
        <taxon>Bacteria</taxon>
        <taxon>Bacillati</taxon>
        <taxon>Bacillota</taxon>
        <taxon>Bacilli</taxon>
        <taxon>Bacillales</taxon>
        <taxon>Paenibacillaceae</taxon>
        <taxon>Brevibacillus</taxon>
    </lineage>
</organism>
<dbReference type="GO" id="GO:0071916">
    <property type="term" value="F:dipeptide transmembrane transporter activity"/>
    <property type="evidence" value="ECO:0007669"/>
    <property type="project" value="TreeGrafter"/>
</dbReference>
<dbReference type="STRING" id="54915.ADS79_10785"/>
<evidence type="ECO:0000313" key="11">
    <source>
        <dbReference type="Proteomes" id="UP000036834"/>
    </source>
</evidence>
<dbReference type="CDD" id="cd06261">
    <property type="entry name" value="TM_PBP2"/>
    <property type="match status" value="1"/>
</dbReference>
<dbReference type="EMBL" id="LGIQ01000007">
    <property type="protein sequence ID" value="KNB72363.1"/>
    <property type="molecule type" value="Genomic_DNA"/>
</dbReference>
<reference evidence="9 12" key="3">
    <citation type="submission" date="2019-06" db="EMBL/GenBank/DDBJ databases">
        <title>Whole genome shotgun sequence of Brevibacillus reuszeri NBRC 15719.</title>
        <authorList>
            <person name="Hosoyama A."/>
            <person name="Uohara A."/>
            <person name="Ohji S."/>
            <person name="Ichikawa N."/>
        </authorList>
    </citation>
    <scope>NUCLEOTIDE SEQUENCE [LARGE SCALE GENOMIC DNA]</scope>
    <source>
        <strain evidence="9 12">NBRC 15719</strain>
    </source>
</reference>
<keyword evidence="3" id="KW-1003">Cell membrane</keyword>
<keyword evidence="4 7" id="KW-0812">Transmembrane</keyword>
<gene>
    <name evidence="10" type="ORF">ADS79_10785</name>
    <name evidence="9" type="ORF">BRE01_42090</name>
</gene>
<dbReference type="InterPro" id="IPR035906">
    <property type="entry name" value="MetI-like_sf"/>
</dbReference>
<dbReference type="SUPFAM" id="SSF161098">
    <property type="entry name" value="MetI-like"/>
    <property type="match status" value="1"/>
</dbReference>
<keyword evidence="5 7" id="KW-1133">Transmembrane helix</keyword>
<dbReference type="PANTHER" id="PTHR43163:SF6">
    <property type="entry name" value="DIPEPTIDE TRANSPORT SYSTEM PERMEASE PROTEIN DPPB-RELATED"/>
    <property type="match status" value="1"/>
</dbReference>
<feature type="transmembrane region" description="Helical" evidence="7">
    <location>
        <begin position="132"/>
        <end position="155"/>
    </location>
</feature>
<dbReference type="RefSeq" id="WP_049738416.1">
    <property type="nucleotide sequence ID" value="NZ_BJON01000016.1"/>
</dbReference>
<reference evidence="10" key="2">
    <citation type="submission" date="2015-07" db="EMBL/GenBank/DDBJ databases">
        <title>MeaNS - Measles Nucleotide Surveillance Program.</title>
        <authorList>
            <person name="Tran T."/>
            <person name="Druce J."/>
        </authorList>
    </citation>
    <scope>NUCLEOTIDE SEQUENCE</scope>
    <source>
        <strain evidence="10">DSM 9887</strain>
    </source>
</reference>
<accession>A0A0K9YUI4</accession>
<comment type="caution">
    <text evidence="10">The sequence shown here is derived from an EMBL/GenBank/DDBJ whole genome shotgun (WGS) entry which is preliminary data.</text>
</comment>
<evidence type="ECO:0000313" key="9">
    <source>
        <dbReference type="EMBL" id="GED70507.1"/>
    </source>
</evidence>
<dbReference type="Pfam" id="PF00528">
    <property type="entry name" value="BPD_transp_1"/>
    <property type="match status" value="1"/>
</dbReference>
<dbReference type="EMBL" id="BJON01000016">
    <property type="protein sequence ID" value="GED70507.1"/>
    <property type="molecule type" value="Genomic_DNA"/>
</dbReference>
<feature type="transmembrane region" description="Helical" evidence="7">
    <location>
        <begin position="226"/>
        <end position="252"/>
    </location>
</feature>
<name>A0A0K9YUI4_9BACL</name>
<sequence>MLDYVIKRTGQVVIVLFLALTTVFFIIRLSGDPTALFLPPDAPREQLEEFRKTLGFDRPLYVQYTEFIMGAVQGDFGNSLRTREDALKMVLDRIPATFQLAFTSLGLSLLIAIPIGILSAYKRNTLLDQTGVAFTVLGQALPSFWLGLILIYLFAVQLKWLPTGGGGSLIHLILPAMTLAAYSVARFARFTRSTMLDVLRKDYIRTAKASGVPTYKILSVYALKNTLIPIITLVALDLGVLLGGAVIVEAVFSWPGMGRLLMQSLLNRDFPVVMAGVFLIAFIYSVMNFVVDVLYAYVNPQIRFK</sequence>
<keyword evidence="6 7" id="KW-0472">Membrane</keyword>
<dbReference type="PATRIC" id="fig|54915.3.peg.1110"/>
<dbReference type="PANTHER" id="PTHR43163">
    <property type="entry name" value="DIPEPTIDE TRANSPORT SYSTEM PERMEASE PROTEIN DPPB-RELATED"/>
    <property type="match status" value="1"/>
</dbReference>
<evidence type="ECO:0000256" key="2">
    <source>
        <dbReference type="ARBA" id="ARBA00022448"/>
    </source>
</evidence>
<feature type="domain" description="ABC transmembrane type-1" evidence="8">
    <location>
        <begin position="94"/>
        <end position="291"/>
    </location>
</feature>
<dbReference type="Proteomes" id="UP000036834">
    <property type="component" value="Unassembled WGS sequence"/>
</dbReference>
<keyword evidence="2 7" id="KW-0813">Transport</keyword>
<dbReference type="GO" id="GO:0005886">
    <property type="term" value="C:plasma membrane"/>
    <property type="evidence" value="ECO:0007669"/>
    <property type="project" value="UniProtKB-SubCell"/>
</dbReference>
<evidence type="ECO:0000256" key="3">
    <source>
        <dbReference type="ARBA" id="ARBA00022475"/>
    </source>
</evidence>
<evidence type="ECO:0000259" key="8">
    <source>
        <dbReference type="PROSITE" id="PS50928"/>
    </source>
</evidence>
<feature type="transmembrane region" description="Helical" evidence="7">
    <location>
        <begin position="167"/>
        <end position="185"/>
    </location>
</feature>